<organism evidence="4 5">
    <name type="scientific">Actinomyces marmotae</name>
    <dbReference type="NCBI Taxonomy" id="2737173"/>
    <lineage>
        <taxon>Bacteria</taxon>
        <taxon>Bacillati</taxon>
        <taxon>Actinomycetota</taxon>
        <taxon>Actinomycetes</taxon>
        <taxon>Actinomycetales</taxon>
        <taxon>Actinomycetaceae</taxon>
        <taxon>Actinomyces</taxon>
    </lineage>
</organism>
<dbReference type="KEGG" id="amam:HPC72_07115"/>
<evidence type="ECO:0000313" key="4">
    <source>
        <dbReference type="EMBL" id="QKD80019.1"/>
    </source>
</evidence>
<dbReference type="GO" id="GO:0016757">
    <property type="term" value="F:glycosyltransferase activity"/>
    <property type="evidence" value="ECO:0007669"/>
    <property type="project" value="UniProtKB-KW"/>
</dbReference>
<sequence length="621" mass="64298">MAEPPGHRACFCALPPAPSAAPPAALTRLRAVSLLADTAARHMAEDPLLLALQSARRLPHGARAALSGAVGAGAADDSPRAALAALLADRPALAARALAQARPSSALGQRLAAEIALAVGLTDLLPGGAGAAPARIQARDLWSRGHLDEAIGALDAVLARSPSSRGGLPGRSHHSIRAARARLSAELATMSPGFALPAAPSPGWQGPLRSAAPRVLHLLTNSVPHTQSGYALRSHHLLLAQRRAGEEPRAVTRIGYPVTVGRAGAGSRDVVDGVEYHRLLPSRLAPTPAARLAQTARLLAQQVAAFRPEVLHTTTNYANALVVSAVARGHDLPWVYEMRGMLEYTWVASRPPEQQAEALASQRFALLRAKEAEMARQADAVIVLSALQRDDLVARGVPAERITVVPNAVEGEVLAAEPLSPAQARARLGLPTGGFWVGSVSSLVDYEGFDVLLRAVALARAQGVDARCAIVGDGVSRPGLLALAQDLGLLGPGSGICVLPGRVPAGQALGWYQALDAFCAPRRDTPVCRMVTPLKPLTAQALGRPVIASDLPALVEVTRGGGLLFPAGDAGALAARIRLLAQAGADGAAARAVHITPSAGSGLPTWEENGMAVRAIHEEVR</sequence>
<dbReference type="Pfam" id="PF13692">
    <property type="entry name" value="Glyco_trans_1_4"/>
    <property type="match status" value="1"/>
</dbReference>
<dbReference type="Proteomes" id="UP000504752">
    <property type="component" value="Chromosome"/>
</dbReference>
<dbReference type="EMBL" id="CP053642">
    <property type="protein sequence ID" value="QKD80019.1"/>
    <property type="molecule type" value="Genomic_DNA"/>
</dbReference>
<accession>A0A6M8AZJ7</accession>
<gene>
    <name evidence="4" type="ORF">HPC72_07115</name>
</gene>
<reference evidence="4 5" key="1">
    <citation type="submission" date="2020-05" db="EMBL/GenBank/DDBJ databases">
        <title>Actinomyces sp. zg-325.</title>
        <authorList>
            <person name="Yang C."/>
        </authorList>
    </citation>
    <scope>NUCLEOTIDE SEQUENCE [LARGE SCALE GENOMIC DNA]</scope>
    <source>
        <strain evidence="5">zg-325</strain>
    </source>
</reference>
<dbReference type="PANTHER" id="PTHR12526:SF510">
    <property type="entry name" value="D-INOSITOL 3-PHOSPHATE GLYCOSYLTRANSFERASE"/>
    <property type="match status" value="1"/>
</dbReference>
<dbReference type="AlphaFoldDB" id="A0A6M8AZJ7"/>
<evidence type="ECO:0000256" key="1">
    <source>
        <dbReference type="ARBA" id="ARBA00022676"/>
    </source>
</evidence>
<dbReference type="RefSeq" id="WP_159524133.1">
    <property type="nucleotide sequence ID" value="NZ_CP053642.1"/>
</dbReference>
<keyword evidence="5" id="KW-1185">Reference proteome</keyword>
<evidence type="ECO:0000256" key="2">
    <source>
        <dbReference type="ARBA" id="ARBA00022679"/>
    </source>
</evidence>
<protein>
    <submittedName>
        <fullName evidence="4">Glycosyltransferase</fullName>
    </submittedName>
</protein>
<dbReference type="SUPFAM" id="SSF53756">
    <property type="entry name" value="UDP-Glycosyltransferase/glycogen phosphorylase"/>
    <property type="match status" value="1"/>
</dbReference>
<dbReference type="Pfam" id="PF13579">
    <property type="entry name" value="Glyco_trans_4_4"/>
    <property type="match status" value="1"/>
</dbReference>
<evidence type="ECO:0000313" key="5">
    <source>
        <dbReference type="Proteomes" id="UP000504752"/>
    </source>
</evidence>
<evidence type="ECO:0000259" key="3">
    <source>
        <dbReference type="Pfam" id="PF13579"/>
    </source>
</evidence>
<dbReference type="Gene3D" id="3.40.50.2000">
    <property type="entry name" value="Glycogen Phosphorylase B"/>
    <property type="match status" value="2"/>
</dbReference>
<feature type="domain" description="Glycosyltransferase subfamily 4-like N-terminal" evidence="3">
    <location>
        <begin position="229"/>
        <end position="407"/>
    </location>
</feature>
<keyword evidence="2 4" id="KW-0808">Transferase</keyword>
<name>A0A6M8AZJ7_9ACTO</name>
<dbReference type="InterPro" id="IPR028098">
    <property type="entry name" value="Glyco_trans_4-like_N"/>
</dbReference>
<keyword evidence="1" id="KW-0328">Glycosyltransferase</keyword>
<dbReference type="PANTHER" id="PTHR12526">
    <property type="entry name" value="GLYCOSYLTRANSFERASE"/>
    <property type="match status" value="1"/>
</dbReference>
<proteinExistence type="predicted"/>